<protein>
    <submittedName>
        <fullName evidence="1">Uncharacterized protein</fullName>
    </submittedName>
</protein>
<comment type="caution">
    <text evidence="1">The sequence shown here is derived from an EMBL/GenBank/DDBJ whole genome shotgun (WGS) entry which is preliminary data.</text>
</comment>
<sequence length="340" mass="37988">MAYNYISVSQAEESQISKRIIDVMSEISRDMNTADSSIGPDLFQFYIRGLSDILSGDDLSPSSSRGASANTPAGSVSLFSNAVGDGLSDVQKARLKTMLRQSVIALTQEVDEMLGPVLSMHRLRALMAPTKSCARFQDANSDVEPDNRAHKRLKVMSDKSSTRCQNKGCVKFSGMDKYTQKSNPDESKTLCGDCLKQANESRESFFGSSSRDDKENGEVNDDLQVLLINRGPKVEEKMEKHAAELSATLGRMEEKLEELLDVIISSCRPMTLVEKHKLCRLIEKLPPKNLDRVAEIIQRGKPTETRSSHEITVELQNEDDLTLWRLYFYVKAVENAQKLL</sequence>
<proteinExistence type="predicted"/>
<reference evidence="1 2" key="2">
    <citation type="journal article" date="2022" name="Mol. Ecol. Resour.">
        <title>The genomes of chicory, endive, great burdock and yacon provide insights into Asteraceae paleo-polyploidization history and plant inulin production.</title>
        <authorList>
            <person name="Fan W."/>
            <person name="Wang S."/>
            <person name="Wang H."/>
            <person name="Wang A."/>
            <person name="Jiang F."/>
            <person name="Liu H."/>
            <person name="Zhao H."/>
            <person name="Xu D."/>
            <person name="Zhang Y."/>
        </authorList>
    </citation>
    <scope>NUCLEOTIDE SEQUENCE [LARGE SCALE GENOMIC DNA]</scope>
    <source>
        <strain evidence="2">cv. Punajuju</strain>
        <tissue evidence="1">Leaves</tissue>
    </source>
</reference>
<dbReference type="EMBL" id="CM042016">
    <property type="protein sequence ID" value="KAI3699854.1"/>
    <property type="molecule type" value="Genomic_DNA"/>
</dbReference>
<accession>A0ACB8ZPF4</accession>
<evidence type="ECO:0000313" key="2">
    <source>
        <dbReference type="Proteomes" id="UP001055811"/>
    </source>
</evidence>
<dbReference type="Proteomes" id="UP001055811">
    <property type="component" value="Linkage Group LG08"/>
</dbReference>
<keyword evidence="2" id="KW-1185">Reference proteome</keyword>
<organism evidence="1 2">
    <name type="scientific">Cichorium intybus</name>
    <name type="common">Chicory</name>
    <dbReference type="NCBI Taxonomy" id="13427"/>
    <lineage>
        <taxon>Eukaryota</taxon>
        <taxon>Viridiplantae</taxon>
        <taxon>Streptophyta</taxon>
        <taxon>Embryophyta</taxon>
        <taxon>Tracheophyta</taxon>
        <taxon>Spermatophyta</taxon>
        <taxon>Magnoliopsida</taxon>
        <taxon>eudicotyledons</taxon>
        <taxon>Gunneridae</taxon>
        <taxon>Pentapetalae</taxon>
        <taxon>asterids</taxon>
        <taxon>campanulids</taxon>
        <taxon>Asterales</taxon>
        <taxon>Asteraceae</taxon>
        <taxon>Cichorioideae</taxon>
        <taxon>Cichorieae</taxon>
        <taxon>Cichoriinae</taxon>
        <taxon>Cichorium</taxon>
    </lineage>
</organism>
<evidence type="ECO:0000313" key="1">
    <source>
        <dbReference type="EMBL" id="KAI3699854.1"/>
    </source>
</evidence>
<reference evidence="2" key="1">
    <citation type="journal article" date="2022" name="Mol. Ecol. Resour.">
        <title>The genomes of chicory, endive, great burdock and yacon provide insights into Asteraceae palaeo-polyploidization history and plant inulin production.</title>
        <authorList>
            <person name="Fan W."/>
            <person name="Wang S."/>
            <person name="Wang H."/>
            <person name="Wang A."/>
            <person name="Jiang F."/>
            <person name="Liu H."/>
            <person name="Zhao H."/>
            <person name="Xu D."/>
            <person name="Zhang Y."/>
        </authorList>
    </citation>
    <scope>NUCLEOTIDE SEQUENCE [LARGE SCALE GENOMIC DNA]</scope>
    <source>
        <strain evidence="2">cv. Punajuju</strain>
    </source>
</reference>
<gene>
    <name evidence="1" type="ORF">L2E82_44445</name>
</gene>
<name>A0ACB8ZPF4_CICIN</name>